<dbReference type="OrthoDB" id="5824539at2759"/>
<proteinExistence type="predicted"/>
<dbReference type="Proteomes" id="UP000274756">
    <property type="component" value="Unassembled WGS sequence"/>
</dbReference>
<dbReference type="Proteomes" id="UP000038040">
    <property type="component" value="Unplaced"/>
</dbReference>
<reference evidence="1 3" key="2">
    <citation type="submission" date="2018-11" db="EMBL/GenBank/DDBJ databases">
        <authorList>
            <consortium name="Pathogen Informatics"/>
        </authorList>
    </citation>
    <scope>NUCLEOTIDE SEQUENCE [LARGE SCALE GENOMIC DNA]</scope>
</reference>
<accession>A0A0N4UD36</accession>
<evidence type="ECO:0000313" key="3">
    <source>
        <dbReference type="Proteomes" id="UP000274756"/>
    </source>
</evidence>
<dbReference type="WBParaSite" id="DME_0000521601-mRNA-1">
    <property type="protein sequence ID" value="DME_0000521601-mRNA-1"/>
    <property type="gene ID" value="DME_0000521601"/>
</dbReference>
<gene>
    <name evidence="1" type="ORF">DME_LOCUS9015</name>
</gene>
<sequence>MASEWSNLITNWRSRIQTVNDREQILEAFSMAIQDVLSSRSRQNSVIDILSHFIWKKASINAVTLFIKNYNNSRDGFTELSAINTKFSYDQNNQNLNNRNI</sequence>
<evidence type="ECO:0000313" key="2">
    <source>
        <dbReference type="Proteomes" id="UP000038040"/>
    </source>
</evidence>
<reference evidence="4" key="1">
    <citation type="submission" date="2017-02" db="UniProtKB">
        <authorList>
            <consortium name="WormBaseParasite"/>
        </authorList>
    </citation>
    <scope>IDENTIFICATION</scope>
</reference>
<protein>
    <submittedName>
        <fullName evidence="1 4">Uncharacterized protein</fullName>
    </submittedName>
</protein>
<evidence type="ECO:0000313" key="4">
    <source>
        <dbReference type="WBParaSite" id="DME_0000521601-mRNA-1"/>
    </source>
</evidence>
<name>A0A0N4UD36_DRAME</name>
<keyword evidence="3" id="KW-1185">Reference proteome</keyword>
<organism evidence="2 4">
    <name type="scientific">Dracunculus medinensis</name>
    <name type="common">Guinea worm</name>
    <dbReference type="NCBI Taxonomy" id="318479"/>
    <lineage>
        <taxon>Eukaryota</taxon>
        <taxon>Metazoa</taxon>
        <taxon>Ecdysozoa</taxon>
        <taxon>Nematoda</taxon>
        <taxon>Chromadorea</taxon>
        <taxon>Rhabditida</taxon>
        <taxon>Spirurina</taxon>
        <taxon>Dracunculoidea</taxon>
        <taxon>Dracunculidae</taxon>
        <taxon>Dracunculus</taxon>
    </lineage>
</organism>
<evidence type="ECO:0000313" key="1">
    <source>
        <dbReference type="EMBL" id="VDN59042.1"/>
    </source>
</evidence>
<dbReference type="EMBL" id="UYYG01001175">
    <property type="protein sequence ID" value="VDN59042.1"/>
    <property type="molecule type" value="Genomic_DNA"/>
</dbReference>
<dbReference type="AlphaFoldDB" id="A0A0N4UD36"/>